<keyword evidence="1" id="KW-0812">Transmembrane</keyword>
<reference evidence="2" key="1">
    <citation type="submission" date="2021-02" db="EMBL/GenBank/DDBJ databases">
        <authorList>
            <person name="Nowell W R."/>
        </authorList>
    </citation>
    <scope>NUCLEOTIDE SEQUENCE</scope>
</reference>
<dbReference type="Proteomes" id="UP000681722">
    <property type="component" value="Unassembled WGS sequence"/>
</dbReference>
<keyword evidence="1" id="KW-1133">Transmembrane helix</keyword>
<dbReference type="AlphaFoldDB" id="A0A8S2YQW1"/>
<evidence type="ECO:0000313" key="3">
    <source>
        <dbReference type="Proteomes" id="UP000681722"/>
    </source>
</evidence>
<accession>A0A8S2YQW1</accession>
<proteinExistence type="predicted"/>
<feature type="transmembrane region" description="Helical" evidence="1">
    <location>
        <begin position="41"/>
        <end position="62"/>
    </location>
</feature>
<organism evidence="2 3">
    <name type="scientific">Didymodactylos carnosus</name>
    <dbReference type="NCBI Taxonomy" id="1234261"/>
    <lineage>
        <taxon>Eukaryota</taxon>
        <taxon>Metazoa</taxon>
        <taxon>Spiralia</taxon>
        <taxon>Gnathifera</taxon>
        <taxon>Rotifera</taxon>
        <taxon>Eurotatoria</taxon>
        <taxon>Bdelloidea</taxon>
        <taxon>Philodinida</taxon>
        <taxon>Philodinidae</taxon>
        <taxon>Didymodactylos</taxon>
    </lineage>
</organism>
<evidence type="ECO:0000256" key="1">
    <source>
        <dbReference type="SAM" id="Phobius"/>
    </source>
</evidence>
<gene>
    <name evidence="2" type="ORF">SRO942_LOCUS47979</name>
</gene>
<evidence type="ECO:0000313" key="2">
    <source>
        <dbReference type="EMBL" id="CAF4576530.1"/>
    </source>
</evidence>
<feature type="non-terminal residue" evidence="2">
    <location>
        <position position="1"/>
    </location>
</feature>
<protein>
    <submittedName>
        <fullName evidence="2">Uncharacterized protein</fullName>
    </submittedName>
</protein>
<keyword evidence="1" id="KW-0472">Membrane</keyword>
<comment type="caution">
    <text evidence="2">The sequence shown here is derived from an EMBL/GenBank/DDBJ whole genome shotgun (WGS) entry which is preliminary data.</text>
</comment>
<name>A0A8S2YQW1_9BILA</name>
<dbReference type="EMBL" id="CAJOBC010121540">
    <property type="protein sequence ID" value="CAF4576530.1"/>
    <property type="molecule type" value="Genomic_DNA"/>
</dbReference>
<sequence>LLIDQTNVNNDQQILIPNLNVDSNRHVYEQCQSNLSSTELIWLQFYILIGILPSSTVGRCFVRMKDNEKFRPIIIDGIEYPHDLKLKK</sequence>